<comment type="caution">
    <text evidence="1">The sequence shown here is derived from an EMBL/GenBank/DDBJ whole genome shotgun (WGS) entry which is preliminary data.</text>
</comment>
<dbReference type="Proteomes" id="UP000266723">
    <property type="component" value="Unassembled WGS sequence"/>
</dbReference>
<proteinExistence type="predicted"/>
<protein>
    <submittedName>
        <fullName evidence="1">Uncharacterized protein</fullName>
    </submittedName>
</protein>
<accession>A0ABQ7EG50</accession>
<evidence type="ECO:0000313" key="2">
    <source>
        <dbReference type="Proteomes" id="UP000266723"/>
    </source>
</evidence>
<reference evidence="1 2" key="1">
    <citation type="journal article" date="2020" name="BMC Genomics">
        <title>Intraspecific diversification of the crop wild relative Brassica cretica Lam. using demographic model selection.</title>
        <authorList>
            <person name="Kioukis A."/>
            <person name="Michalopoulou V.A."/>
            <person name="Briers L."/>
            <person name="Pirintsos S."/>
            <person name="Studholme D.J."/>
            <person name="Pavlidis P."/>
            <person name="Sarris P.F."/>
        </authorList>
    </citation>
    <scope>NUCLEOTIDE SEQUENCE [LARGE SCALE GENOMIC DNA]</scope>
    <source>
        <strain evidence="2">cv. PFS-1207/04</strain>
    </source>
</reference>
<sequence>MRRPSQMMRLLLTSFFKVIVGFLMGITFPTLTLTKSPKLKSDIPDPPYSYNDTKIWVPTNPRGAERLPPDIVTPESDLYLRRLWGDPNEVS</sequence>
<dbReference type="PANTHER" id="PTHR31210">
    <property type="entry name" value="OS06G0731900 PROTEIN"/>
    <property type="match status" value="1"/>
</dbReference>
<gene>
    <name evidence="1" type="ORF">DY000_02025446</name>
</gene>
<keyword evidence="2" id="KW-1185">Reference proteome</keyword>
<dbReference type="InterPro" id="IPR007877">
    <property type="entry name" value="DUF707"/>
</dbReference>
<evidence type="ECO:0000313" key="1">
    <source>
        <dbReference type="EMBL" id="KAF3595500.1"/>
    </source>
</evidence>
<dbReference type="Pfam" id="PF05212">
    <property type="entry name" value="DUF707"/>
    <property type="match status" value="1"/>
</dbReference>
<name>A0ABQ7EG50_BRACR</name>
<organism evidence="1 2">
    <name type="scientific">Brassica cretica</name>
    <name type="common">Mustard</name>
    <dbReference type="NCBI Taxonomy" id="69181"/>
    <lineage>
        <taxon>Eukaryota</taxon>
        <taxon>Viridiplantae</taxon>
        <taxon>Streptophyta</taxon>
        <taxon>Embryophyta</taxon>
        <taxon>Tracheophyta</taxon>
        <taxon>Spermatophyta</taxon>
        <taxon>Magnoliopsida</taxon>
        <taxon>eudicotyledons</taxon>
        <taxon>Gunneridae</taxon>
        <taxon>Pentapetalae</taxon>
        <taxon>rosids</taxon>
        <taxon>malvids</taxon>
        <taxon>Brassicales</taxon>
        <taxon>Brassicaceae</taxon>
        <taxon>Brassiceae</taxon>
        <taxon>Brassica</taxon>
    </lineage>
</organism>
<dbReference type="PANTHER" id="PTHR31210:SF38">
    <property type="entry name" value="LYSINE KETOGLUTARATE REDUCTASE TRANS-SPLICING RELATED 1"/>
    <property type="match status" value="1"/>
</dbReference>
<dbReference type="EMBL" id="QGKV02000299">
    <property type="protein sequence ID" value="KAF3595500.1"/>
    <property type="molecule type" value="Genomic_DNA"/>
</dbReference>